<evidence type="ECO:0000313" key="7">
    <source>
        <dbReference type="Proteomes" id="UP000823630"/>
    </source>
</evidence>
<evidence type="ECO:0000259" key="5">
    <source>
        <dbReference type="SMART" id="SM00563"/>
    </source>
</evidence>
<name>A0A9D9DCA4_9PROT</name>
<dbReference type="GO" id="GO:0006654">
    <property type="term" value="P:phosphatidic acid biosynthetic process"/>
    <property type="evidence" value="ECO:0007669"/>
    <property type="project" value="TreeGrafter"/>
</dbReference>
<dbReference type="InterPro" id="IPR002123">
    <property type="entry name" value="Plipid/glycerol_acylTrfase"/>
</dbReference>
<keyword evidence="3 6" id="KW-0012">Acyltransferase</keyword>
<evidence type="ECO:0000256" key="4">
    <source>
        <dbReference type="SAM" id="Phobius"/>
    </source>
</evidence>
<dbReference type="AlphaFoldDB" id="A0A9D9DCA4"/>
<gene>
    <name evidence="6" type="ORF">IAC69_01330</name>
</gene>
<evidence type="ECO:0000256" key="3">
    <source>
        <dbReference type="ARBA" id="ARBA00023315"/>
    </source>
</evidence>
<sequence length="235" mass="26310">MFRTIIFKILLALYFVLWSPILLVGLVSDRVNRFFVLSCASGVLVLVRIIAGIKYVIHYPATEENGIPATPNENLRVDGKSIIAAKHMSILEVAILSTHVKNSFFIVKRELLWIPIYGWAFWRMGLQPVNRARGATNMQKLTHAVECKIRDGKTLIIFPEGTRAKPGTHIPLRRGLLFLAHQLKLPITPVGTDSGLYWPKHGKMHSGTANVWFEPLLPCNASLDEISAAINRHSA</sequence>
<organism evidence="6 7">
    <name type="scientific">Candidatus Enterousia avistercoris</name>
    <dbReference type="NCBI Taxonomy" id="2840788"/>
    <lineage>
        <taxon>Bacteria</taxon>
        <taxon>Pseudomonadati</taxon>
        <taxon>Pseudomonadota</taxon>
        <taxon>Alphaproteobacteria</taxon>
        <taxon>Candidatus Enterousia</taxon>
    </lineage>
</organism>
<dbReference type="SMART" id="SM00563">
    <property type="entry name" value="PlsC"/>
    <property type="match status" value="1"/>
</dbReference>
<reference evidence="6" key="1">
    <citation type="submission" date="2020-10" db="EMBL/GenBank/DDBJ databases">
        <authorList>
            <person name="Gilroy R."/>
        </authorList>
    </citation>
    <scope>NUCLEOTIDE SEQUENCE</scope>
    <source>
        <strain evidence="6">8207</strain>
    </source>
</reference>
<dbReference type="CDD" id="cd07989">
    <property type="entry name" value="LPLAT_AGPAT-like"/>
    <property type="match status" value="1"/>
</dbReference>
<keyword evidence="4" id="KW-1133">Transmembrane helix</keyword>
<evidence type="ECO:0000313" key="6">
    <source>
        <dbReference type="EMBL" id="MBO8425102.1"/>
    </source>
</evidence>
<protein>
    <submittedName>
        <fullName evidence="6">1-acyl-sn-glycerol-3-phosphate acyltransferase</fullName>
    </submittedName>
</protein>
<feature type="domain" description="Phospholipid/glycerol acyltransferase" evidence="5">
    <location>
        <begin position="81"/>
        <end position="195"/>
    </location>
</feature>
<reference evidence="6" key="2">
    <citation type="journal article" date="2021" name="PeerJ">
        <title>Extensive microbial diversity within the chicken gut microbiome revealed by metagenomics and culture.</title>
        <authorList>
            <person name="Gilroy R."/>
            <person name="Ravi A."/>
            <person name="Getino M."/>
            <person name="Pursley I."/>
            <person name="Horton D.L."/>
            <person name="Alikhan N.F."/>
            <person name="Baker D."/>
            <person name="Gharbi K."/>
            <person name="Hall N."/>
            <person name="Watson M."/>
            <person name="Adriaenssens E.M."/>
            <person name="Foster-Nyarko E."/>
            <person name="Jarju S."/>
            <person name="Secka A."/>
            <person name="Antonio M."/>
            <person name="Oren A."/>
            <person name="Chaudhuri R.R."/>
            <person name="La Ragione R."/>
            <person name="Hildebrand F."/>
            <person name="Pallen M.J."/>
        </authorList>
    </citation>
    <scope>NUCLEOTIDE SEQUENCE</scope>
    <source>
        <strain evidence="6">8207</strain>
    </source>
</reference>
<comment type="caution">
    <text evidence="6">The sequence shown here is derived from an EMBL/GenBank/DDBJ whole genome shotgun (WGS) entry which is preliminary data.</text>
</comment>
<keyword evidence="4" id="KW-0812">Transmembrane</keyword>
<comment type="pathway">
    <text evidence="1">Lipid metabolism.</text>
</comment>
<keyword evidence="2" id="KW-0808">Transferase</keyword>
<accession>A0A9D9DCA4</accession>
<proteinExistence type="predicted"/>
<evidence type="ECO:0000256" key="1">
    <source>
        <dbReference type="ARBA" id="ARBA00005189"/>
    </source>
</evidence>
<dbReference type="Proteomes" id="UP000823630">
    <property type="component" value="Unassembled WGS sequence"/>
</dbReference>
<dbReference type="PANTHER" id="PTHR10434">
    <property type="entry name" value="1-ACYL-SN-GLYCEROL-3-PHOSPHATE ACYLTRANSFERASE"/>
    <property type="match status" value="1"/>
</dbReference>
<keyword evidence="4" id="KW-0472">Membrane</keyword>
<dbReference type="Pfam" id="PF01553">
    <property type="entry name" value="Acyltransferase"/>
    <property type="match status" value="1"/>
</dbReference>
<dbReference type="EMBL" id="JADINC010000023">
    <property type="protein sequence ID" value="MBO8425102.1"/>
    <property type="molecule type" value="Genomic_DNA"/>
</dbReference>
<dbReference type="SUPFAM" id="SSF69593">
    <property type="entry name" value="Glycerol-3-phosphate (1)-acyltransferase"/>
    <property type="match status" value="1"/>
</dbReference>
<feature type="transmembrane region" description="Helical" evidence="4">
    <location>
        <begin position="34"/>
        <end position="57"/>
    </location>
</feature>
<dbReference type="PANTHER" id="PTHR10434:SF40">
    <property type="entry name" value="1-ACYL-SN-GLYCEROL-3-PHOSPHATE ACYLTRANSFERASE"/>
    <property type="match status" value="1"/>
</dbReference>
<feature type="transmembrane region" description="Helical" evidence="4">
    <location>
        <begin position="6"/>
        <end position="27"/>
    </location>
</feature>
<evidence type="ECO:0000256" key="2">
    <source>
        <dbReference type="ARBA" id="ARBA00022679"/>
    </source>
</evidence>
<dbReference type="GO" id="GO:0003841">
    <property type="term" value="F:1-acylglycerol-3-phosphate O-acyltransferase activity"/>
    <property type="evidence" value="ECO:0007669"/>
    <property type="project" value="TreeGrafter"/>
</dbReference>